<gene>
    <name evidence="2" type="ORF">B296_00037791</name>
</gene>
<name>A0A426X7G1_ENSVE</name>
<dbReference type="EMBL" id="AMZH03025091">
    <property type="protein sequence ID" value="RRT35422.1"/>
    <property type="molecule type" value="Genomic_DNA"/>
</dbReference>
<evidence type="ECO:0000313" key="2">
    <source>
        <dbReference type="EMBL" id="RRT35422.1"/>
    </source>
</evidence>
<dbReference type="Proteomes" id="UP000287651">
    <property type="component" value="Unassembled WGS sequence"/>
</dbReference>
<dbReference type="AlphaFoldDB" id="A0A426X7G1"/>
<feature type="region of interest" description="Disordered" evidence="1">
    <location>
        <begin position="1"/>
        <end position="32"/>
    </location>
</feature>
<comment type="caution">
    <text evidence="2">The sequence shown here is derived from an EMBL/GenBank/DDBJ whole genome shotgun (WGS) entry which is preliminary data.</text>
</comment>
<sequence length="170" mass="18146">MPERHWSIGFTPESDVGPQECSSTAPVATGAHPSATAQMKEVWVLKLDLEGALAKDREVEDFPLIREDAKGMGSLPCSPGSDLVTNKDQPSIVGGRQTLNLVERGASALRLCCACVGVLALLDNTLARGEEDEGMAPQMRIGVCIQVTRPEYSPESTCDVMRSSNVGPSF</sequence>
<proteinExistence type="predicted"/>
<protein>
    <submittedName>
        <fullName evidence="2">Uncharacterized protein</fullName>
    </submittedName>
</protein>
<accession>A0A426X7G1</accession>
<reference evidence="2 3" key="1">
    <citation type="journal article" date="2014" name="Agronomy (Basel)">
        <title>A Draft Genome Sequence for Ensete ventricosum, the Drought-Tolerant Tree Against Hunger.</title>
        <authorList>
            <person name="Harrison J."/>
            <person name="Moore K.A."/>
            <person name="Paszkiewicz K."/>
            <person name="Jones T."/>
            <person name="Grant M."/>
            <person name="Ambacheew D."/>
            <person name="Muzemil S."/>
            <person name="Studholme D.J."/>
        </authorList>
    </citation>
    <scope>NUCLEOTIDE SEQUENCE [LARGE SCALE GENOMIC DNA]</scope>
</reference>
<evidence type="ECO:0000256" key="1">
    <source>
        <dbReference type="SAM" id="MobiDB-lite"/>
    </source>
</evidence>
<organism evidence="2 3">
    <name type="scientific">Ensete ventricosum</name>
    <name type="common">Abyssinian banana</name>
    <name type="synonym">Musa ensete</name>
    <dbReference type="NCBI Taxonomy" id="4639"/>
    <lineage>
        <taxon>Eukaryota</taxon>
        <taxon>Viridiplantae</taxon>
        <taxon>Streptophyta</taxon>
        <taxon>Embryophyta</taxon>
        <taxon>Tracheophyta</taxon>
        <taxon>Spermatophyta</taxon>
        <taxon>Magnoliopsida</taxon>
        <taxon>Liliopsida</taxon>
        <taxon>Zingiberales</taxon>
        <taxon>Musaceae</taxon>
        <taxon>Ensete</taxon>
    </lineage>
</organism>
<evidence type="ECO:0000313" key="3">
    <source>
        <dbReference type="Proteomes" id="UP000287651"/>
    </source>
</evidence>